<sequence>MEVKIFTFLQIAVLIALGIHLAVAGQDTDGDEGSDEYELFTVEYCGTNCSQLANGSWTTCPGKNGACRCFHESDEKVGLCLSTEYTDFSDYPSPNSDEIKAASPLPSEGLRGTRRRSVISRSTRNKTSHRSSSFFFIFFSLLLFLSCYVTGLKRS</sequence>
<evidence type="ECO:0000313" key="4">
    <source>
        <dbReference type="EMBL" id="JAA67817.1"/>
    </source>
</evidence>
<dbReference type="AlphaFoldDB" id="A0A0K8R9H5"/>
<dbReference type="EMBL" id="GADI01005991">
    <property type="protein sequence ID" value="JAA67817.1"/>
    <property type="molecule type" value="mRNA"/>
</dbReference>
<feature type="compositionally biased region" description="Basic residues" evidence="1">
    <location>
        <begin position="112"/>
        <end position="124"/>
    </location>
</feature>
<feature type="region of interest" description="Disordered" evidence="1">
    <location>
        <begin position="102"/>
        <end position="124"/>
    </location>
</feature>
<feature type="transmembrane region" description="Helical" evidence="2">
    <location>
        <begin position="134"/>
        <end position="152"/>
    </location>
</feature>
<reference evidence="4" key="1">
    <citation type="submission" date="2012-12" db="EMBL/GenBank/DDBJ databases">
        <title>Identification and characterization of a phenylalanine ammonia-lyase gene family in Isatis indigotica Fort.</title>
        <authorList>
            <person name="Liu Q."/>
            <person name="Chen J."/>
            <person name="Zhou X."/>
            <person name="Di P."/>
            <person name="Xiao Y."/>
            <person name="Xuan H."/>
            <person name="Zhang L."/>
            <person name="Chen W."/>
        </authorList>
    </citation>
    <scope>NUCLEOTIDE SEQUENCE</scope>
    <source>
        <tissue evidence="4">Salivary gland</tissue>
    </source>
</reference>
<keyword evidence="2" id="KW-0472">Membrane</keyword>
<organism evidence="4">
    <name type="scientific">Ixodes ricinus</name>
    <name type="common">Common tick</name>
    <name type="synonym">Acarus ricinus</name>
    <dbReference type="NCBI Taxonomy" id="34613"/>
    <lineage>
        <taxon>Eukaryota</taxon>
        <taxon>Metazoa</taxon>
        <taxon>Ecdysozoa</taxon>
        <taxon>Arthropoda</taxon>
        <taxon>Chelicerata</taxon>
        <taxon>Arachnida</taxon>
        <taxon>Acari</taxon>
        <taxon>Parasitiformes</taxon>
        <taxon>Ixodida</taxon>
        <taxon>Ixodoidea</taxon>
        <taxon>Ixodidae</taxon>
        <taxon>Ixodinae</taxon>
        <taxon>Ixodes</taxon>
    </lineage>
</organism>
<keyword evidence="3" id="KW-0732">Signal</keyword>
<keyword evidence="2" id="KW-0812">Transmembrane</keyword>
<name>A0A0K8R9H5_IXORI</name>
<keyword evidence="2" id="KW-1133">Transmembrane helix</keyword>
<proteinExistence type="evidence at transcript level"/>
<evidence type="ECO:0000256" key="1">
    <source>
        <dbReference type="SAM" id="MobiDB-lite"/>
    </source>
</evidence>
<protein>
    <submittedName>
        <fullName evidence="4">Putative basic tail protein</fullName>
    </submittedName>
</protein>
<evidence type="ECO:0000256" key="3">
    <source>
        <dbReference type="SAM" id="SignalP"/>
    </source>
</evidence>
<feature type="chain" id="PRO_5005516977" evidence="3">
    <location>
        <begin position="25"/>
        <end position="155"/>
    </location>
</feature>
<accession>A0A0K8R9H5</accession>
<feature type="signal peptide" evidence="3">
    <location>
        <begin position="1"/>
        <end position="24"/>
    </location>
</feature>
<evidence type="ECO:0000256" key="2">
    <source>
        <dbReference type="SAM" id="Phobius"/>
    </source>
</evidence>